<dbReference type="STRING" id="131310.A0A0N4ZQW1"/>
<feature type="transmembrane region" description="Helical" evidence="5">
    <location>
        <begin position="248"/>
        <end position="270"/>
    </location>
</feature>
<feature type="transmembrane region" description="Helical" evidence="5">
    <location>
        <begin position="214"/>
        <end position="236"/>
    </location>
</feature>
<accession>A0A0N4ZQW1</accession>
<evidence type="ECO:0000256" key="2">
    <source>
        <dbReference type="ARBA" id="ARBA00022692"/>
    </source>
</evidence>
<feature type="transmembrane region" description="Helical" evidence="5">
    <location>
        <begin position="50"/>
        <end position="75"/>
    </location>
</feature>
<dbReference type="AlphaFoldDB" id="A0A0N4ZQW1"/>
<reference evidence="7" key="1">
    <citation type="submission" date="2017-02" db="UniProtKB">
        <authorList>
            <consortium name="WormBaseParasite"/>
        </authorList>
    </citation>
    <scope>IDENTIFICATION</scope>
</reference>
<dbReference type="PANTHER" id="PTHR11040">
    <property type="entry name" value="ZINC/IRON TRANSPORTER"/>
    <property type="match status" value="1"/>
</dbReference>
<keyword evidence="3 5" id="KW-1133">Transmembrane helix</keyword>
<evidence type="ECO:0000256" key="1">
    <source>
        <dbReference type="ARBA" id="ARBA00004141"/>
    </source>
</evidence>
<name>A0A0N4ZQW1_PARTI</name>
<proteinExistence type="predicted"/>
<keyword evidence="4 5" id="KW-0472">Membrane</keyword>
<feature type="transmembrane region" description="Helical" evidence="5">
    <location>
        <begin position="282"/>
        <end position="303"/>
    </location>
</feature>
<evidence type="ECO:0000313" key="6">
    <source>
        <dbReference type="Proteomes" id="UP000038045"/>
    </source>
</evidence>
<dbReference type="Proteomes" id="UP000038045">
    <property type="component" value="Unplaced"/>
</dbReference>
<evidence type="ECO:0000256" key="3">
    <source>
        <dbReference type="ARBA" id="ARBA00022989"/>
    </source>
</evidence>
<keyword evidence="6" id="KW-1185">Reference proteome</keyword>
<feature type="transmembrane region" description="Helical" evidence="5">
    <location>
        <begin position="6"/>
        <end position="29"/>
    </location>
</feature>
<organism evidence="6 7">
    <name type="scientific">Parastrongyloides trichosuri</name>
    <name type="common">Possum-specific nematode worm</name>
    <dbReference type="NCBI Taxonomy" id="131310"/>
    <lineage>
        <taxon>Eukaryota</taxon>
        <taxon>Metazoa</taxon>
        <taxon>Ecdysozoa</taxon>
        <taxon>Nematoda</taxon>
        <taxon>Chromadorea</taxon>
        <taxon>Rhabditida</taxon>
        <taxon>Tylenchina</taxon>
        <taxon>Panagrolaimomorpha</taxon>
        <taxon>Strongyloidoidea</taxon>
        <taxon>Strongyloididae</taxon>
        <taxon>Parastrongyloides</taxon>
    </lineage>
</organism>
<feature type="transmembrane region" description="Helical" evidence="5">
    <location>
        <begin position="315"/>
        <end position="334"/>
    </location>
</feature>
<feature type="transmembrane region" description="Helical" evidence="5">
    <location>
        <begin position="186"/>
        <end position="208"/>
    </location>
</feature>
<dbReference type="GO" id="GO:0005886">
    <property type="term" value="C:plasma membrane"/>
    <property type="evidence" value="ECO:0007669"/>
    <property type="project" value="TreeGrafter"/>
</dbReference>
<dbReference type="GO" id="GO:0005385">
    <property type="term" value="F:zinc ion transmembrane transporter activity"/>
    <property type="evidence" value="ECO:0007669"/>
    <property type="project" value="TreeGrafter"/>
</dbReference>
<evidence type="ECO:0000313" key="7">
    <source>
        <dbReference type="WBParaSite" id="PTRK_0001090200.1"/>
    </source>
</evidence>
<sequence length="336" mass="37686">MEADTLKYILLSVMFIINMIFGLIPIKLVRSLLRHDAVACSGHTHPTSKLPTLIITLLTCFSGGVFLGIVFLDLYPDAHAALNIVKSYGEWNINYPIIELIVVGGFFAIDFMEYITHKIGHIHGKHHDQTMITRNPQILDIPNYQSTSTTRRNTVVSQNNNDDCEIHSEGHSHSRNKFDHEERKKIFKTLSFIVALIIHSSLEGFAFGVQPTNVTIISLFIGLIVHKTVVSFSVGVRLTRCHSNRPAMVVFLIFLFAITSPIFSIIGIIIQSSSMNILIKNQLSTVFIAFSMGTFLYITFFEMLGPERENEDNRLSKTVASFLGFGAMAIIMIFSS</sequence>
<keyword evidence="2 5" id="KW-0812">Transmembrane</keyword>
<dbReference type="InterPro" id="IPR003689">
    <property type="entry name" value="ZIP"/>
</dbReference>
<dbReference type="Pfam" id="PF02535">
    <property type="entry name" value="Zip"/>
    <property type="match status" value="1"/>
</dbReference>
<protein>
    <submittedName>
        <fullName evidence="7">Zinc/iron permease</fullName>
    </submittedName>
</protein>
<dbReference type="PANTHER" id="PTHR11040:SF76">
    <property type="entry name" value="ZINC TRANSPORTER ZIP3"/>
    <property type="match status" value="1"/>
</dbReference>
<dbReference type="WBParaSite" id="PTRK_0001090200.1">
    <property type="protein sequence ID" value="PTRK_0001090200.1"/>
    <property type="gene ID" value="PTRK_0001090200"/>
</dbReference>
<evidence type="ECO:0000256" key="4">
    <source>
        <dbReference type="ARBA" id="ARBA00023136"/>
    </source>
</evidence>
<feature type="transmembrane region" description="Helical" evidence="5">
    <location>
        <begin position="95"/>
        <end position="115"/>
    </location>
</feature>
<evidence type="ECO:0000256" key="5">
    <source>
        <dbReference type="SAM" id="Phobius"/>
    </source>
</evidence>
<comment type="subcellular location">
    <subcellularLocation>
        <location evidence="1">Membrane</location>
        <topology evidence="1">Multi-pass membrane protein</topology>
    </subcellularLocation>
</comment>